<protein>
    <submittedName>
        <fullName evidence="2">Helix-turn-helix domain-containing protein</fullName>
    </submittedName>
</protein>
<sequence>MDSQPLAMEDELFDLVVKAQSGDDEAVYQIIAAFLPVIRSARSRIKADRRDDLEQSIVETLIRKIVSYDLTHAPDFSAFCRQLHESQDTGNYKQF</sequence>
<gene>
    <name evidence="2" type="ORF">M5X09_23980</name>
</gene>
<dbReference type="EMBL" id="JAMDLW010000043">
    <property type="protein sequence ID" value="MCY9522680.1"/>
    <property type="molecule type" value="Genomic_DNA"/>
</dbReference>
<reference evidence="2 3" key="1">
    <citation type="submission" date="2022-05" db="EMBL/GenBank/DDBJ databases">
        <title>Genome Sequencing of Bee-Associated Microbes.</title>
        <authorList>
            <person name="Dunlap C."/>
        </authorList>
    </citation>
    <scope>NUCLEOTIDE SEQUENCE [LARGE SCALE GENOMIC DNA]</scope>
    <source>
        <strain evidence="2 3">NRRL NRS-1438</strain>
    </source>
</reference>
<evidence type="ECO:0000259" key="1">
    <source>
        <dbReference type="Pfam" id="PF12645"/>
    </source>
</evidence>
<name>A0ABT4DZN8_9BACL</name>
<organism evidence="2 3">
    <name type="scientific">Paenibacillus apiarius</name>
    <dbReference type="NCBI Taxonomy" id="46240"/>
    <lineage>
        <taxon>Bacteria</taxon>
        <taxon>Bacillati</taxon>
        <taxon>Bacillota</taxon>
        <taxon>Bacilli</taxon>
        <taxon>Bacillales</taxon>
        <taxon>Paenibacillaceae</taxon>
        <taxon>Paenibacillus</taxon>
    </lineage>
</organism>
<comment type="caution">
    <text evidence="2">The sequence shown here is derived from an EMBL/GenBank/DDBJ whole genome shotgun (WGS) entry which is preliminary data.</text>
</comment>
<proteinExistence type="predicted"/>
<dbReference type="SUPFAM" id="SSF88946">
    <property type="entry name" value="Sigma2 domain of RNA polymerase sigma factors"/>
    <property type="match status" value="1"/>
</dbReference>
<dbReference type="Proteomes" id="UP001207626">
    <property type="component" value="Unassembled WGS sequence"/>
</dbReference>
<dbReference type="Pfam" id="PF12645">
    <property type="entry name" value="HTH_16"/>
    <property type="match status" value="1"/>
</dbReference>
<accession>A0ABT4DZN8</accession>
<keyword evidence="3" id="KW-1185">Reference proteome</keyword>
<evidence type="ECO:0000313" key="2">
    <source>
        <dbReference type="EMBL" id="MCY9522680.1"/>
    </source>
</evidence>
<dbReference type="InterPro" id="IPR013325">
    <property type="entry name" value="RNA_pol_sigma_r2"/>
</dbReference>
<feature type="domain" description="Helix-turn-helix conjugative transposon-like" evidence="1">
    <location>
        <begin position="13"/>
        <end position="69"/>
    </location>
</feature>
<dbReference type="InterPro" id="IPR024760">
    <property type="entry name" value="HTH_dom_conjug_TS-like"/>
</dbReference>
<dbReference type="RefSeq" id="WP_087432161.1">
    <property type="nucleotide sequence ID" value="NZ_JAMDLV010000082.1"/>
</dbReference>
<evidence type="ECO:0000313" key="3">
    <source>
        <dbReference type="Proteomes" id="UP001207626"/>
    </source>
</evidence>